<keyword evidence="3" id="KW-1185">Reference proteome</keyword>
<organism evidence="2 3">
    <name type="scientific">Desulfosarcina alkanivorans</name>
    <dbReference type="NCBI Taxonomy" id="571177"/>
    <lineage>
        <taxon>Bacteria</taxon>
        <taxon>Pseudomonadati</taxon>
        <taxon>Thermodesulfobacteriota</taxon>
        <taxon>Desulfobacteria</taxon>
        <taxon>Desulfobacterales</taxon>
        <taxon>Desulfosarcinaceae</taxon>
        <taxon>Desulfosarcina</taxon>
    </lineage>
</organism>
<accession>A0A5K7YGB2</accession>
<name>A0A5K7YGB2_9BACT</name>
<protein>
    <submittedName>
        <fullName evidence="2">Uncharacterized protein</fullName>
    </submittedName>
</protein>
<feature type="compositionally biased region" description="Low complexity" evidence="1">
    <location>
        <begin position="32"/>
        <end position="49"/>
    </location>
</feature>
<dbReference type="AlphaFoldDB" id="A0A5K7YGB2"/>
<evidence type="ECO:0000256" key="1">
    <source>
        <dbReference type="SAM" id="MobiDB-lite"/>
    </source>
</evidence>
<evidence type="ECO:0000313" key="2">
    <source>
        <dbReference type="EMBL" id="BBO66809.1"/>
    </source>
</evidence>
<reference evidence="2 3" key="1">
    <citation type="submission" date="2019-11" db="EMBL/GenBank/DDBJ databases">
        <title>Comparative genomics of hydrocarbon-degrading Desulfosarcina strains.</title>
        <authorList>
            <person name="Watanabe M."/>
            <person name="Kojima H."/>
            <person name="Fukui M."/>
        </authorList>
    </citation>
    <scope>NUCLEOTIDE SEQUENCE [LARGE SCALE GENOMIC DNA]</scope>
    <source>
        <strain evidence="2 3">PL12</strain>
    </source>
</reference>
<gene>
    <name evidence="2" type="ORF">DSCA_07390</name>
</gene>
<proteinExistence type="predicted"/>
<dbReference type="KEGG" id="dalk:DSCA_07390"/>
<sequence>MSEENAPASHPMDEIAQRFNMHTGPISEDQPDSGAAPPSASSTPAGPDASGHRPSLKTGSAFGPISFSSDQIGEPAFFVDRELCLRWIAPGGADAFSRALARERESGSTANVFSLLIKPAIRDALCDWQTFFSFVYVLLRRLTPRDTFDSGTVFLSGEHTAHMDIRSSDTEAVHPFQIDSCMLMGNEAGTEPPLRIFGIASGEGTLFLIRKDLWHPMATGDRKPDAIAGTVESTDEKKAICILSARLNASHRIAESMLPDVFFKLMNRIGEEADGAAKSLGGVRAGGQGAELLYMFTKNAGRNPIFSAICCATRLNDRMQSLQEKSKPEMGWAYEICMNVGISHGTDDLSAPEPAGSMELMIPGGASDQSSLLSAVAAKGEIWITKDAVGQLPKSLIDQMVMGVDRQGQFFQNFFTRLSDLSSKAGISQSKQDDMGGLPVTRIVKIETPK</sequence>
<dbReference type="SUPFAM" id="SSF55073">
    <property type="entry name" value="Nucleotide cyclase"/>
    <property type="match status" value="1"/>
</dbReference>
<dbReference type="Proteomes" id="UP000427906">
    <property type="component" value="Chromosome"/>
</dbReference>
<dbReference type="Gene3D" id="3.30.70.1230">
    <property type="entry name" value="Nucleotide cyclase"/>
    <property type="match status" value="1"/>
</dbReference>
<evidence type="ECO:0000313" key="3">
    <source>
        <dbReference type="Proteomes" id="UP000427906"/>
    </source>
</evidence>
<dbReference type="RefSeq" id="WP_155315139.1">
    <property type="nucleotide sequence ID" value="NZ_AP021874.1"/>
</dbReference>
<feature type="region of interest" description="Disordered" evidence="1">
    <location>
        <begin position="1"/>
        <end position="56"/>
    </location>
</feature>
<dbReference type="OrthoDB" id="5416075at2"/>
<dbReference type="EMBL" id="AP021874">
    <property type="protein sequence ID" value="BBO66809.1"/>
    <property type="molecule type" value="Genomic_DNA"/>
</dbReference>
<dbReference type="InterPro" id="IPR029787">
    <property type="entry name" value="Nucleotide_cyclase"/>
</dbReference>